<keyword evidence="2" id="KW-1185">Reference proteome</keyword>
<dbReference type="Gramene" id="PRQ57106">
    <property type="protein sequence ID" value="PRQ57106"/>
    <property type="gene ID" value="RchiOBHm_Chr1g0344651"/>
</dbReference>
<evidence type="ECO:0000313" key="1">
    <source>
        <dbReference type="EMBL" id="PRQ57106.1"/>
    </source>
</evidence>
<accession>A0A2P6SEJ6</accession>
<evidence type="ECO:0000313" key="2">
    <source>
        <dbReference type="Proteomes" id="UP000238479"/>
    </source>
</evidence>
<organism evidence="1 2">
    <name type="scientific">Rosa chinensis</name>
    <name type="common">China rose</name>
    <dbReference type="NCBI Taxonomy" id="74649"/>
    <lineage>
        <taxon>Eukaryota</taxon>
        <taxon>Viridiplantae</taxon>
        <taxon>Streptophyta</taxon>
        <taxon>Embryophyta</taxon>
        <taxon>Tracheophyta</taxon>
        <taxon>Spermatophyta</taxon>
        <taxon>Magnoliopsida</taxon>
        <taxon>eudicotyledons</taxon>
        <taxon>Gunneridae</taxon>
        <taxon>Pentapetalae</taxon>
        <taxon>rosids</taxon>
        <taxon>fabids</taxon>
        <taxon>Rosales</taxon>
        <taxon>Rosaceae</taxon>
        <taxon>Rosoideae</taxon>
        <taxon>Rosoideae incertae sedis</taxon>
        <taxon>Rosa</taxon>
    </lineage>
</organism>
<dbReference type="Proteomes" id="UP000238479">
    <property type="component" value="Chromosome 1"/>
</dbReference>
<dbReference type="AlphaFoldDB" id="A0A2P6SEJ6"/>
<comment type="caution">
    <text evidence="1">The sequence shown here is derived from an EMBL/GenBank/DDBJ whole genome shotgun (WGS) entry which is preliminary data.</text>
</comment>
<name>A0A2P6SEJ6_ROSCH</name>
<protein>
    <submittedName>
        <fullName evidence="1">Uncharacterized protein</fullName>
    </submittedName>
</protein>
<proteinExistence type="predicted"/>
<reference evidence="1 2" key="1">
    <citation type="journal article" date="2018" name="Nat. Genet.">
        <title>The Rosa genome provides new insights in the design of modern roses.</title>
        <authorList>
            <person name="Bendahmane M."/>
        </authorList>
    </citation>
    <scope>NUCLEOTIDE SEQUENCE [LARGE SCALE GENOMIC DNA]</scope>
    <source>
        <strain evidence="2">cv. Old Blush</strain>
    </source>
</reference>
<sequence>MNPNPVLPYNHIFSYLSSSTSGSLSLLEDELHSVGNCCPQSPEFPSNEVRSLKVRNWLVDGIGPEKLLCDKFNLLSEVMEVMLEGIGPNRWLLERSRASNRCKLPIPSGIFPVKWLCDKFKLPKAVRFVISFGISPHRLLLDRSILVSSFTRYAV</sequence>
<gene>
    <name evidence="1" type="ORF">RchiOBHm_Chr1g0344651</name>
</gene>
<dbReference type="EMBL" id="PDCK01000039">
    <property type="protein sequence ID" value="PRQ57106.1"/>
    <property type="molecule type" value="Genomic_DNA"/>
</dbReference>